<reference evidence="3 4" key="1">
    <citation type="submission" date="2020-04" db="EMBL/GenBank/DDBJ databases">
        <title>MicrobeNet Type strains.</title>
        <authorList>
            <person name="Nicholson A.C."/>
        </authorList>
    </citation>
    <scope>NUCLEOTIDE SEQUENCE [LARGE SCALE GENOMIC DNA]</scope>
    <source>
        <strain evidence="3 4">ATCC 23612</strain>
    </source>
</reference>
<name>A0A7X6RR70_9ACTN</name>
<gene>
    <name evidence="3" type="ORF">HGB44_15025</name>
</gene>
<evidence type="ECO:0000256" key="1">
    <source>
        <dbReference type="SAM" id="MobiDB-lite"/>
    </source>
</evidence>
<evidence type="ECO:0000256" key="2">
    <source>
        <dbReference type="SAM" id="Phobius"/>
    </source>
</evidence>
<dbReference type="AlphaFoldDB" id="A0A7X6RR70"/>
<proteinExistence type="predicted"/>
<evidence type="ECO:0000313" key="4">
    <source>
        <dbReference type="Proteomes" id="UP000553209"/>
    </source>
</evidence>
<evidence type="ECO:0000313" key="3">
    <source>
        <dbReference type="EMBL" id="NKY98962.1"/>
    </source>
</evidence>
<dbReference type="RefSeq" id="WP_061079285.1">
    <property type="nucleotide sequence ID" value="NZ_JAAXPG010000013.1"/>
</dbReference>
<feature type="transmembrane region" description="Helical" evidence="2">
    <location>
        <begin position="6"/>
        <end position="28"/>
    </location>
</feature>
<keyword evidence="4" id="KW-1185">Reference proteome</keyword>
<organism evidence="3 4">
    <name type="scientific">Nocardiopsis alborubida</name>
    <dbReference type="NCBI Taxonomy" id="146802"/>
    <lineage>
        <taxon>Bacteria</taxon>
        <taxon>Bacillati</taxon>
        <taxon>Actinomycetota</taxon>
        <taxon>Actinomycetes</taxon>
        <taxon>Streptosporangiales</taxon>
        <taxon>Nocardiopsidaceae</taxon>
        <taxon>Nocardiopsis</taxon>
    </lineage>
</organism>
<dbReference type="Proteomes" id="UP000553209">
    <property type="component" value="Unassembled WGS sequence"/>
</dbReference>
<accession>A0A7X6RR70</accession>
<keyword evidence="2" id="KW-0472">Membrane</keyword>
<dbReference type="EMBL" id="JAAXPG010000013">
    <property type="protein sequence ID" value="NKY98962.1"/>
    <property type="molecule type" value="Genomic_DNA"/>
</dbReference>
<keyword evidence="2" id="KW-0812">Transmembrane</keyword>
<protein>
    <submittedName>
        <fullName evidence="3">MFS transporter</fullName>
    </submittedName>
</protein>
<feature type="region of interest" description="Disordered" evidence="1">
    <location>
        <begin position="100"/>
        <end position="122"/>
    </location>
</feature>
<keyword evidence="2" id="KW-1133">Transmembrane helix</keyword>
<feature type="transmembrane region" description="Helical" evidence="2">
    <location>
        <begin position="35"/>
        <end position="56"/>
    </location>
</feature>
<feature type="transmembrane region" description="Helical" evidence="2">
    <location>
        <begin position="76"/>
        <end position="96"/>
    </location>
</feature>
<sequence length="122" mass="12665">MNLHLPYLIGPLLLLLVGVLALVCCLAAAPERRALTGLGAAALLASSVLSLLDQLFSPWVREQVADSGTTALITGASYHLSAALLGAGMLLLVLAASRRTSRAGPPPPSFSPFDGPHEEARR</sequence>
<comment type="caution">
    <text evidence="3">The sequence shown here is derived from an EMBL/GenBank/DDBJ whole genome shotgun (WGS) entry which is preliminary data.</text>
</comment>